<sequence>MRVISYNIHSGRDLFWRNRLVQMARTLLALDADIICLQEVHENSKYGYQAQYLSEQLSYALAFSPSIALAGGFYGNALLTRLPIKESGSIFLPAKREQRTLLSATLLWQEHEIRVWNTHCSLQAGSRAMQVQQLRSMAADHPETPLLLFGDFNTTNVSFAPFLIDCAREMGKEGVPTLPAFRRRLDYIFASPHWQVLRYTLSPVAWSDHLPVIVELDLRPGRPAAPAK</sequence>
<evidence type="ECO:0000259" key="1">
    <source>
        <dbReference type="Pfam" id="PF03372"/>
    </source>
</evidence>
<dbReference type="InterPro" id="IPR051916">
    <property type="entry name" value="GPI-anchor_lipid_remodeler"/>
</dbReference>
<dbReference type="GO" id="GO:0016787">
    <property type="term" value="F:hydrolase activity"/>
    <property type="evidence" value="ECO:0007669"/>
    <property type="project" value="UniProtKB-KW"/>
</dbReference>
<dbReference type="AlphaFoldDB" id="A0A3M8DFZ7"/>
<dbReference type="SUPFAM" id="SSF56219">
    <property type="entry name" value="DNase I-like"/>
    <property type="match status" value="1"/>
</dbReference>
<reference evidence="2 3" key="1">
    <citation type="submission" date="2018-10" db="EMBL/GenBank/DDBJ databases">
        <title>Phylogenomics of Brevibacillus.</title>
        <authorList>
            <person name="Dunlap C."/>
        </authorList>
    </citation>
    <scope>NUCLEOTIDE SEQUENCE [LARGE SCALE GENOMIC DNA]</scope>
    <source>
        <strain evidence="2 3">JCM 15085</strain>
    </source>
</reference>
<dbReference type="GO" id="GO:0016020">
    <property type="term" value="C:membrane"/>
    <property type="evidence" value="ECO:0007669"/>
    <property type="project" value="GOC"/>
</dbReference>
<name>A0A3M8DFZ7_9BACL</name>
<protein>
    <submittedName>
        <fullName evidence="2">Metal-dependent hydrolase</fullName>
    </submittedName>
</protein>
<dbReference type="GO" id="GO:0006506">
    <property type="term" value="P:GPI anchor biosynthetic process"/>
    <property type="evidence" value="ECO:0007669"/>
    <property type="project" value="TreeGrafter"/>
</dbReference>
<comment type="caution">
    <text evidence="2">The sequence shown here is derived from an EMBL/GenBank/DDBJ whole genome shotgun (WGS) entry which is preliminary data.</text>
</comment>
<gene>
    <name evidence="2" type="ORF">EDM58_02165</name>
</gene>
<dbReference type="EMBL" id="RHHT01000002">
    <property type="protein sequence ID" value="RNB86499.1"/>
    <property type="molecule type" value="Genomic_DNA"/>
</dbReference>
<dbReference type="Proteomes" id="UP000281915">
    <property type="component" value="Unassembled WGS sequence"/>
</dbReference>
<evidence type="ECO:0000313" key="2">
    <source>
        <dbReference type="EMBL" id="RNB86499.1"/>
    </source>
</evidence>
<dbReference type="PANTHER" id="PTHR14859:SF15">
    <property type="entry name" value="ENDONUCLEASE_EXONUCLEASE_PHOSPHATASE DOMAIN-CONTAINING PROTEIN"/>
    <property type="match status" value="1"/>
</dbReference>
<dbReference type="InterPro" id="IPR036691">
    <property type="entry name" value="Endo/exonu/phosph_ase_sf"/>
</dbReference>
<organism evidence="2 3">
    <name type="scientific">Brevibacillus panacihumi</name>
    <dbReference type="NCBI Taxonomy" id="497735"/>
    <lineage>
        <taxon>Bacteria</taxon>
        <taxon>Bacillati</taxon>
        <taxon>Bacillota</taxon>
        <taxon>Bacilli</taxon>
        <taxon>Bacillales</taxon>
        <taxon>Paenibacillaceae</taxon>
        <taxon>Brevibacillus</taxon>
    </lineage>
</organism>
<dbReference type="Pfam" id="PF03372">
    <property type="entry name" value="Exo_endo_phos"/>
    <property type="match status" value="1"/>
</dbReference>
<accession>A0A3M8DFZ7</accession>
<proteinExistence type="predicted"/>
<feature type="domain" description="Endonuclease/exonuclease/phosphatase" evidence="1">
    <location>
        <begin position="4"/>
        <end position="209"/>
    </location>
</feature>
<evidence type="ECO:0000313" key="3">
    <source>
        <dbReference type="Proteomes" id="UP000281915"/>
    </source>
</evidence>
<keyword evidence="2" id="KW-0378">Hydrolase</keyword>
<dbReference type="InterPro" id="IPR005135">
    <property type="entry name" value="Endo/exonuclease/phosphatase"/>
</dbReference>
<dbReference type="Gene3D" id="3.60.10.10">
    <property type="entry name" value="Endonuclease/exonuclease/phosphatase"/>
    <property type="match status" value="1"/>
</dbReference>
<dbReference type="PANTHER" id="PTHR14859">
    <property type="entry name" value="CALCOFLUOR WHITE HYPERSENSITIVE PROTEIN PRECURSOR"/>
    <property type="match status" value="1"/>
</dbReference>